<dbReference type="SUPFAM" id="SSF48350">
    <property type="entry name" value="GTPase activation domain, GAP"/>
    <property type="match status" value="1"/>
</dbReference>
<dbReference type="InterPro" id="IPR001936">
    <property type="entry name" value="RasGAP_dom"/>
</dbReference>
<feature type="region of interest" description="Disordered" evidence="1">
    <location>
        <begin position="1"/>
        <end position="73"/>
    </location>
</feature>
<evidence type="ECO:0000256" key="1">
    <source>
        <dbReference type="SAM" id="MobiDB-lite"/>
    </source>
</evidence>
<organism evidence="3 4">
    <name type="scientific">Anaeramoeba flamelloides</name>
    <dbReference type="NCBI Taxonomy" id="1746091"/>
    <lineage>
        <taxon>Eukaryota</taxon>
        <taxon>Metamonada</taxon>
        <taxon>Anaeramoebidae</taxon>
        <taxon>Anaeramoeba</taxon>
    </lineage>
</organism>
<keyword evidence="3" id="KW-0804">Transcription</keyword>
<feature type="domain" description="Ras-GAP" evidence="2">
    <location>
        <begin position="936"/>
        <end position="1127"/>
    </location>
</feature>
<dbReference type="Gene3D" id="1.10.506.10">
    <property type="entry name" value="GTPase Activation - p120gap, domain 1"/>
    <property type="match status" value="2"/>
</dbReference>
<reference evidence="3" key="1">
    <citation type="submission" date="2022-08" db="EMBL/GenBank/DDBJ databases">
        <title>Novel sulphate-reducing endosymbionts in the free-living metamonad Anaeramoeba.</title>
        <authorList>
            <person name="Jerlstrom-Hultqvist J."/>
            <person name="Cepicka I."/>
            <person name="Gallot-Lavallee L."/>
            <person name="Salas-Leiva D."/>
            <person name="Curtis B.A."/>
            <person name="Zahonova K."/>
            <person name="Pipaliya S."/>
            <person name="Dacks J."/>
            <person name="Roger A.J."/>
        </authorList>
    </citation>
    <scope>NUCLEOTIDE SEQUENCE</scope>
    <source>
        <strain evidence="3">Busselton2</strain>
    </source>
</reference>
<dbReference type="EMBL" id="JANTQA010000070">
    <property type="protein sequence ID" value="KAJ3426308.1"/>
    <property type="molecule type" value="Genomic_DNA"/>
</dbReference>
<feature type="region of interest" description="Disordered" evidence="1">
    <location>
        <begin position="790"/>
        <end position="851"/>
    </location>
</feature>
<accession>A0AAV7Y927</accession>
<feature type="compositionally biased region" description="Basic and acidic residues" evidence="1">
    <location>
        <begin position="35"/>
        <end position="47"/>
    </location>
</feature>
<protein>
    <submittedName>
        <fullName evidence="3">DNA-directed RNA polymerase i subunit rpa34</fullName>
    </submittedName>
</protein>
<feature type="compositionally biased region" description="Basic and acidic residues" evidence="1">
    <location>
        <begin position="804"/>
        <end position="814"/>
    </location>
</feature>
<dbReference type="InterPro" id="IPR008936">
    <property type="entry name" value="Rho_GTPase_activation_prot"/>
</dbReference>
<dbReference type="PROSITE" id="PS50018">
    <property type="entry name" value="RAS_GTPASE_ACTIV_2"/>
    <property type="match status" value="1"/>
</dbReference>
<gene>
    <name evidence="3" type="ORF">M0812_28761</name>
</gene>
<dbReference type="AlphaFoldDB" id="A0AAV7Y927"/>
<evidence type="ECO:0000313" key="3">
    <source>
        <dbReference type="EMBL" id="KAJ3426308.1"/>
    </source>
</evidence>
<comment type="caution">
    <text evidence="3">The sequence shown here is derived from an EMBL/GenBank/DDBJ whole genome shotgun (WGS) entry which is preliminary data.</text>
</comment>
<evidence type="ECO:0000313" key="4">
    <source>
        <dbReference type="Proteomes" id="UP001146793"/>
    </source>
</evidence>
<evidence type="ECO:0000259" key="2">
    <source>
        <dbReference type="PROSITE" id="PS50018"/>
    </source>
</evidence>
<dbReference type="GO" id="GO:0000428">
    <property type="term" value="C:DNA-directed RNA polymerase complex"/>
    <property type="evidence" value="ECO:0007669"/>
    <property type="project" value="UniProtKB-KW"/>
</dbReference>
<proteinExistence type="predicted"/>
<feature type="region of interest" description="Disordered" evidence="1">
    <location>
        <begin position="327"/>
        <end position="347"/>
    </location>
</feature>
<feature type="region of interest" description="Disordered" evidence="1">
    <location>
        <begin position="484"/>
        <end position="516"/>
    </location>
</feature>
<feature type="compositionally biased region" description="Basic and acidic residues" evidence="1">
    <location>
        <begin position="836"/>
        <end position="851"/>
    </location>
</feature>
<keyword evidence="3" id="KW-0240">DNA-directed RNA polymerase</keyword>
<feature type="compositionally biased region" description="Acidic residues" evidence="1">
    <location>
        <begin position="505"/>
        <end position="515"/>
    </location>
</feature>
<sequence length="1237" mass="143687">MSSSNSSSTDSSSTDSSSSSSEKNNFDMSQFVEDVNEKIEIEIEKPKTKIKKPEKKKAKGRSTNSPKKRNNFFTISRGGKAQFKGKQNEFLKRGVSIPRFATVKQPKNLKTVQTMAKISNVDPNKLSTHDHLISTAYNKKFVELTQHERNSLQKNFTSLTNEEIQEGEQPNRKKALKKEVQERFAGGNTSFDSLVIAPNGSIISGILQFSVKEFNIVSFGVAKICISYKQPLLKIHLSKDDNKVLRLQINKTTKLLFILNNDQQRFLVWKTFLMYKTYNSNEVENFRISGSILGNKSEISAISLRCWTKGIAKLELLLLDPQKENENKNKTKKKKKKEKEKEKENENENKINLNNYQEIPIFLEVTLKNIIIKKKSGLILGKYSWEDRVIQFEQNEKREDFLNLTVSKISSDLNNLSFDFEKNEEQDIETKLIKDYLINCRNITKVKLVLSCLSSFSNANIDQDDNDFFLSFGQLEGVNVELLNNNENNNNNDYSLDLSGSKTDSDEETDEDTSDNEITIQKKTKKKQKDKKTKLGIELNSISDSDEDGLEIKKNPLVQNKKQKRKKKSGADEKTFVFKIIDKKKQYLGNGQIIINSKKMTVHAIDEHFTLKGVKSTRFYFHQKNQQLGCLNVNKDLKIFLYLEDEKERKQLQKMFKKLPSKYDKLIDHTIGEEEQLISTDSEVDLDQWSDNDPINLQNKTYDVYFLNSDVTAKGLGTIKLMKTKLVIREPDAEKLNAQYKKTTKLFTHPSKNDILRIVINESDIFYIKFDSFTSRNQFLDEHKEFLENFNNRENSSQNKSKKGNKEKGYLDNVKRHKRKKNDISTLTLGRRKKKLTEENNSKDNDGDKPSETDKKIFKVFDYFNKPKIAKKYEITMQLPIMKLKELFGKNVKLPSKYIKKSKKLIKGDKYTEFEYFLLDSYQFIHSILLLSKIKGIISTFRALVYLFEENDAAVPLLQYFIKMDLENCQNPTFLFSETDISNQLWISFCKLPYNVRYVRRTLRPAFREINQLEGNLKKQLKAKKIDSMPSKEELILQKIDIIFEAIINSRAMVPNQLIAILESIKENLLSKFVNETYPVLYKLVLSYLFNEAISSPIDWWMLEKKNFKKNKKFIDTLSNVSNSFVTGEPIKQKEYLSKELNQYIEKKSKFIKFFINSMSTVKEGGRKAPKVPLQSNCYPICLGIIHDFSERQRADILTKLDTILTKREKKIKKKIENDLTSIMNDLPSAPNYFKKL</sequence>
<dbReference type="CDD" id="cd04519">
    <property type="entry name" value="RasGAP"/>
    <property type="match status" value="1"/>
</dbReference>
<name>A0AAV7Y927_9EUKA</name>
<feature type="compositionally biased region" description="Basic residues" evidence="1">
    <location>
        <begin position="48"/>
        <end position="70"/>
    </location>
</feature>
<dbReference type="Proteomes" id="UP001146793">
    <property type="component" value="Unassembled WGS sequence"/>
</dbReference>
<feature type="compositionally biased region" description="Low complexity" evidence="1">
    <location>
        <begin position="1"/>
        <end position="21"/>
    </location>
</feature>
<dbReference type="SMART" id="SM00323">
    <property type="entry name" value="RasGAP"/>
    <property type="match status" value="1"/>
</dbReference>